<reference evidence="2" key="1">
    <citation type="submission" date="2021-06" db="EMBL/GenBank/DDBJ databases">
        <title>Description of novel taxa of the family Lachnospiraceae.</title>
        <authorList>
            <person name="Chaplin A.V."/>
            <person name="Sokolova S.R."/>
            <person name="Pikina A.P."/>
            <person name="Korzhanova M."/>
            <person name="Belova V."/>
            <person name="Korostin D."/>
            <person name="Efimov B.A."/>
        </authorList>
    </citation>
    <scope>NUCLEOTIDE SEQUENCE</scope>
    <source>
        <strain evidence="2">ASD5720</strain>
    </source>
</reference>
<dbReference type="RefSeq" id="WP_158346924.1">
    <property type="nucleotide sequence ID" value="NZ_JAHQCW010000022.1"/>
</dbReference>
<dbReference type="NCBIfam" id="TIGR03172">
    <property type="entry name" value="selenium cofactor biosynthesis protein YqeC"/>
    <property type="match status" value="1"/>
</dbReference>
<organism evidence="2 3">
    <name type="scientific">Diplocloster agilis</name>
    <dbReference type="NCBI Taxonomy" id="2850323"/>
    <lineage>
        <taxon>Bacteria</taxon>
        <taxon>Bacillati</taxon>
        <taxon>Bacillota</taxon>
        <taxon>Clostridia</taxon>
        <taxon>Lachnospirales</taxon>
        <taxon>Lachnospiraceae</taxon>
        <taxon>Diplocloster</taxon>
    </lineage>
</organism>
<dbReference type="Gene3D" id="3.90.550.10">
    <property type="entry name" value="Spore Coat Polysaccharide Biosynthesis Protein SpsA, Chain A"/>
    <property type="match status" value="1"/>
</dbReference>
<evidence type="ECO:0000259" key="1">
    <source>
        <dbReference type="Pfam" id="PF12804"/>
    </source>
</evidence>
<dbReference type="PANTHER" id="PTHR43777:SF1">
    <property type="entry name" value="MOLYBDENUM COFACTOR CYTIDYLYLTRANSFERASE"/>
    <property type="match status" value="1"/>
</dbReference>
<dbReference type="InterPro" id="IPR036565">
    <property type="entry name" value="Mur-like_cat_sf"/>
</dbReference>
<dbReference type="PANTHER" id="PTHR43777">
    <property type="entry name" value="MOLYBDENUM COFACTOR CYTIDYLYLTRANSFERASE"/>
    <property type="match status" value="1"/>
</dbReference>
<dbReference type="Proteomes" id="UP000712157">
    <property type="component" value="Unassembled WGS sequence"/>
</dbReference>
<dbReference type="InterPro" id="IPR029044">
    <property type="entry name" value="Nucleotide-diphossugar_trans"/>
</dbReference>
<dbReference type="GO" id="GO:0005524">
    <property type="term" value="F:ATP binding"/>
    <property type="evidence" value="ECO:0007669"/>
    <property type="project" value="InterPro"/>
</dbReference>
<comment type="caution">
    <text evidence="2">The sequence shown here is derived from an EMBL/GenBank/DDBJ whole genome shotgun (WGS) entry which is preliminary data.</text>
</comment>
<dbReference type="Pfam" id="PF12804">
    <property type="entry name" value="NTP_transf_3"/>
    <property type="match status" value="1"/>
</dbReference>
<dbReference type="Pfam" id="PF19842">
    <property type="entry name" value="YqeC"/>
    <property type="match status" value="1"/>
</dbReference>
<dbReference type="AlphaFoldDB" id="A0A949K726"/>
<dbReference type="InterPro" id="IPR017587">
    <property type="entry name" value="YqeC"/>
</dbReference>
<dbReference type="EMBL" id="JAHQCW010000022">
    <property type="protein sequence ID" value="MBU9737548.1"/>
    <property type="molecule type" value="Genomic_DNA"/>
</dbReference>
<dbReference type="GO" id="GO:0016779">
    <property type="term" value="F:nucleotidyltransferase activity"/>
    <property type="evidence" value="ECO:0007669"/>
    <property type="project" value="UniProtKB-ARBA"/>
</dbReference>
<proteinExistence type="predicted"/>
<evidence type="ECO:0000313" key="3">
    <source>
        <dbReference type="Proteomes" id="UP000712157"/>
    </source>
</evidence>
<dbReference type="SUPFAM" id="SSF53448">
    <property type="entry name" value="Nucleotide-diphospho-sugar transferases"/>
    <property type="match status" value="1"/>
</dbReference>
<dbReference type="SUPFAM" id="SSF53623">
    <property type="entry name" value="MurD-like peptide ligases, catalytic domain"/>
    <property type="match status" value="1"/>
</dbReference>
<keyword evidence="3" id="KW-1185">Reference proteome</keyword>
<dbReference type="CDD" id="cd04182">
    <property type="entry name" value="GT_2_like_f"/>
    <property type="match status" value="1"/>
</dbReference>
<gene>
    <name evidence="2" type="primary">yqeC</name>
    <name evidence="2" type="ORF">KTH89_13445</name>
</gene>
<evidence type="ECO:0000313" key="2">
    <source>
        <dbReference type="EMBL" id="MBU9737548.1"/>
    </source>
</evidence>
<sequence>MKLSVILLAAGSARRYGGNKLLTVVNGKPMYRNILDRIPEIGFSFYRKIIVTQYEEIGRQLCRSDWVVVRNDQPELGISHSIRLGLEQAGDSDAFLFAVCDQPYLQAVTMKRLIAEYERSDKGIAFVRNGKEPGNPVVFSAAYLEELRCLNGDRGGKAVVRRHMEDCTWVEAEEDRELRDIDRPYGVSLLEELRIDLKRDRIFSIVGAGGKTTTMHRLAEELGELGARVLMTTTTHLWCPAERFVEVKDKKDLERVSDMLGSERRLTVGRRVSGNKITGIGEGLYPELARIPDYLIVEADGAKGLPLKAPAEHEPVIFPGSDVVIGVIGLDSLNRPVREVCHRPELVSGLLGVGEGHLITMEDLNKIARSPQGLRKDVSSEKYRVIFNKADLLDSEAGQDYWVAQDIE</sequence>
<protein>
    <submittedName>
        <fullName evidence="2">Selenium-dependent hydroxylase accessory protein YqeC</fullName>
    </submittedName>
</protein>
<feature type="domain" description="MobA-like NTP transferase" evidence="1">
    <location>
        <begin position="5"/>
        <end position="165"/>
    </location>
</feature>
<accession>A0A949K726</accession>
<dbReference type="InterPro" id="IPR025877">
    <property type="entry name" value="MobA-like_NTP_Trfase"/>
</dbReference>
<name>A0A949K726_9FIRM</name>